<comment type="caution">
    <text evidence="5">The sequence shown here is derived from an EMBL/GenBank/DDBJ whole genome shotgun (WGS) entry which is preliminary data.</text>
</comment>
<comment type="subcellular location">
    <subcellularLocation>
        <location evidence="2">Cytoplasm</location>
    </subcellularLocation>
</comment>
<dbReference type="InterPro" id="IPR053790">
    <property type="entry name" value="P5CR-like_CS"/>
</dbReference>
<dbReference type="Pfam" id="PF14748">
    <property type="entry name" value="P5CR_dimer"/>
    <property type="match status" value="1"/>
</dbReference>
<dbReference type="SUPFAM" id="SSF48179">
    <property type="entry name" value="6-phosphogluconate dehydrogenase C-terminal domain-like"/>
    <property type="match status" value="1"/>
</dbReference>
<keyword evidence="6" id="KW-1185">Reference proteome</keyword>
<comment type="catalytic activity">
    <reaction evidence="2">
        <text>L-proline + NAD(+) = (S)-1-pyrroline-5-carboxylate + NADH + 2 H(+)</text>
        <dbReference type="Rhea" id="RHEA:14105"/>
        <dbReference type="ChEBI" id="CHEBI:15378"/>
        <dbReference type="ChEBI" id="CHEBI:17388"/>
        <dbReference type="ChEBI" id="CHEBI:57540"/>
        <dbReference type="ChEBI" id="CHEBI:57945"/>
        <dbReference type="ChEBI" id="CHEBI:60039"/>
        <dbReference type="EC" id="1.5.1.2"/>
    </reaction>
</comment>
<evidence type="ECO:0000259" key="3">
    <source>
        <dbReference type="Pfam" id="PF03807"/>
    </source>
</evidence>
<dbReference type="InterPro" id="IPR008927">
    <property type="entry name" value="6-PGluconate_DH-like_C_sf"/>
</dbReference>
<evidence type="ECO:0000256" key="1">
    <source>
        <dbReference type="ARBA" id="ARBA00005525"/>
    </source>
</evidence>
<dbReference type="PIRSF" id="PIRSF000193">
    <property type="entry name" value="Pyrrol-5-carb_rd"/>
    <property type="match status" value="1"/>
</dbReference>
<comment type="similarity">
    <text evidence="1 2">Belongs to the pyrroline-5-carboxylate reductase family.</text>
</comment>
<dbReference type="PANTHER" id="PTHR11645:SF51">
    <property type="entry name" value="COME OPERON PROTEIN 4"/>
    <property type="match status" value="1"/>
</dbReference>
<dbReference type="InterPro" id="IPR029036">
    <property type="entry name" value="P5CR_dimer"/>
</dbReference>
<dbReference type="EC" id="1.5.1.2" evidence="2"/>
<dbReference type="NCBIfam" id="NF005814">
    <property type="entry name" value="PRK07680.1"/>
    <property type="match status" value="1"/>
</dbReference>
<dbReference type="InterPro" id="IPR036291">
    <property type="entry name" value="NAD(P)-bd_dom_sf"/>
</dbReference>
<feature type="domain" description="Pyrroline-5-carboxylate reductase catalytic N-terminal" evidence="3">
    <location>
        <begin position="2"/>
        <end position="97"/>
    </location>
</feature>
<dbReference type="Proteomes" id="UP001595843">
    <property type="component" value="Unassembled WGS sequence"/>
</dbReference>
<comment type="pathway">
    <text evidence="2">Amino-acid biosynthesis; L-proline biosynthesis; L-proline from L-glutamate 5-semialdehyde: step 1/1.</text>
</comment>
<keyword evidence="2" id="KW-0641">Proline biosynthesis</keyword>
<accession>A0ABV8JCX8</accession>
<keyword evidence="2" id="KW-0028">Amino-acid biosynthesis</keyword>
<dbReference type="HAMAP" id="MF_01925">
    <property type="entry name" value="P5C_reductase"/>
    <property type="match status" value="1"/>
</dbReference>
<dbReference type="PANTHER" id="PTHR11645">
    <property type="entry name" value="PYRROLINE-5-CARBOXYLATE REDUCTASE"/>
    <property type="match status" value="1"/>
</dbReference>
<dbReference type="EMBL" id="JBHSAP010000009">
    <property type="protein sequence ID" value="MFC4076787.1"/>
    <property type="molecule type" value="Genomic_DNA"/>
</dbReference>
<feature type="domain" description="Pyrroline-5-carboxylate reductase dimerisation" evidence="4">
    <location>
        <begin position="159"/>
        <end position="261"/>
    </location>
</feature>
<keyword evidence="2" id="KW-0963">Cytoplasm</keyword>
<evidence type="ECO:0000313" key="5">
    <source>
        <dbReference type="EMBL" id="MFC4076787.1"/>
    </source>
</evidence>
<dbReference type="InterPro" id="IPR000304">
    <property type="entry name" value="Pyrroline-COOH_reductase"/>
</dbReference>
<proteinExistence type="inferred from homology"/>
<keyword evidence="2" id="KW-0521">NADP</keyword>
<protein>
    <recommendedName>
        <fullName evidence="2">Pyrroline-5-carboxylate reductase</fullName>
        <shortName evidence="2">P5C reductase</shortName>
        <shortName evidence="2">P5CR</shortName>
        <ecNumber evidence="2">1.5.1.2</ecNumber>
    </recommendedName>
    <alternativeName>
        <fullName evidence="2">PCA reductase</fullName>
    </alternativeName>
</protein>
<dbReference type="InterPro" id="IPR028939">
    <property type="entry name" value="P5C_Rdtase_cat_N"/>
</dbReference>
<dbReference type="PROSITE" id="PS00521">
    <property type="entry name" value="P5CR"/>
    <property type="match status" value="1"/>
</dbReference>
<evidence type="ECO:0000313" key="6">
    <source>
        <dbReference type="Proteomes" id="UP001595843"/>
    </source>
</evidence>
<dbReference type="SUPFAM" id="SSF51735">
    <property type="entry name" value="NAD(P)-binding Rossmann-fold domains"/>
    <property type="match status" value="1"/>
</dbReference>
<dbReference type="Gene3D" id="3.40.50.720">
    <property type="entry name" value="NAD(P)-binding Rossmann-like Domain"/>
    <property type="match status" value="1"/>
</dbReference>
<dbReference type="RefSeq" id="WP_380704046.1">
    <property type="nucleotide sequence ID" value="NZ_JBHSAP010000009.1"/>
</dbReference>
<comment type="catalytic activity">
    <reaction evidence="2">
        <text>L-proline + NADP(+) = (S)-1-pyrroline-5-carboxylate + NADPH + 2 H(+)</text>
        <dbReference type="Rhea" id="RHEA:14109"/>
        <dbReference type="ChEBI" id="CHEBI:15378"/>
        <dbReference type="ChEBI" id="CHEBI:17388"/>
        <dbReference type="ChEBI" id="CHEBI:57783"/>
        <dbReference type="ChEBI" id="CHEBI:58349"/>
        <dbReference type="ChEBI" id="CHEBI:60039"/>
        <dbReference type="EC" id="1.5.1.2"/>
    </reaction>
</comment>
<gene>
    <name evidence="5" type="primary">comER</name>
    <name evidence="2" type="synonym">proC</name>
    <name evidence="5" type="ORF">ACFOUO_08185</name>
</gene>
<organism evidence="5 6">
    <name type="scientific">Salinithrix halophila</name>
    <dbReference type="NCBI Taxonomy" id="1485204"/>
    <lineage>
        <taxon>Bacteria</taxon>
        <taxon>Bacillati</taxon>
        <taxon>Bacillota</taxon>
        <taxon>Bacilli</taxon>
        <taxon>Bacillales</taxon>
        <taxon>Thermoactinomycetaceae</taxon>
        <taxon>Salinithrix</taxon>
    </lineage>
</organism>
<evidence type="ECO:0000259" key="4">
    <source>
        <dbReference type="Pfam" id="PF14748"/>
    </source>
</evidence>
<comment type="function">
    <text evidence="2">Catalyzes the reduction of 1-pyrroline-5-carboxylate (PCA) to L-proline.</text>
</comment>
<reference evidence="6" key="1">
    <citation type="journal article" date="2019" name="Int. J. Syst. Evol. Microbiol.">
        <title>The Global Catalogue of Microorganisms (GCM) 10K type strain sequencing project: providing services to taxonomists for standard genome sequencing and annotation.</title>
        <authorList>
            <consortium name="The Broad Institute Genomics Platform"/>
            <consortium name="The Broad Institute Genome Sequencing Center for Infectious Disease"/>
            <person name="Wu L."/>
            <person name="Ma J."/>
        </authorList>
    </citation>
    <scope>NUCLEOTIDE SEQUENCE [LARGE SCALE GENOMIC DNA]</scope>
    <source>
        <strain evidence="6">IBRC-M 10813</strain>
    </source>
</reference>
<evidence type="ECO:0000256" key="2">
    <source>
        <dbReference type="HAMAP-Rule" id="MF_01925"/>
    </source>
</evidence>
<keyword evidence="2" id="KW-0560">Oxidoreductase</keyword>
<dbReference type="Gene3D" id="1.10.3730.10">
    <property type="entry name" value="ProC C-terminal domain-like"/>
    <property type="match status" value="1"/>
</dbReference>
<dbReference type="Pfam" id="PF03807">
    <property type="entry name" value="F420_oxidored"/>
    <property type="match status" value="1"/>
</dbReference>
<name>A0ABV8JCX8_9BACL</name>
<sequence>MTVGFIGTGSMGRTLIEAFIQAGKLKPADILAANRTKAKAALLAKNHPGLRVAHSNRQLAEESPCIFLCIKPKEYRAVLEEIKDVVRPNQIVVSITSPVMIRDLEEWVPAKVAKIIPSITQAVLSGNSLFVPGSRLTEEDQEMLWDLFSTVSRPLVIEERHTRIASDLASCSPAFLANLLEKLADAAVEETKIPPEAARSLVTQMAHGLGRLLTEGGFTLESLQDRVAVPGGITREGLNLLDQDVGPVFNRLIRLTHAKYDEDVQQVQHSLCTGKKV</sequence>